<proteinExistence type="predicted"/>
<dbReference type="SUPFAM" id="SSF52833">
    <property type="entry name" value="Thioredoxin-like"/>
    <property type="match status" value="1"/>
</dbReference>
<dbReference type="PANTHER" id="PTHR43968">
    <property type="match status" value="1"/>
</dbReference>
<sequence length="422" mass="46476">MKKSAILAFGLGWEDLRTYLVTQRKPPVDVDTALDDARPSYSSTLPSLHRERHGWCPYSERVWLALECCDVSYDAYRIDNTGPGRKPGWWSGTTPQVVWPDGRRQGESMDLVREVDERYGGGRLYPPSLGGRVDEMADAFRGTFPSGSRPSSRAAFLFSWTGEPLFRSEFERVLEDTDGLLSKGDGPFLCGDTFTAADVAWAPFLERYAAQLPCLHDGLNPRDESSYPNLAQWYEAMDSVPAYACRVKGNASSWRKVLTMAGYGNAGYVPALVSERMDRLGDEEGRDQTDDEKAGDQRLWDEYRAARPHLARTPAAEAARVLLSNREAILADTLKRSEALEGTGVPLDRDGLDGAMRALAAVLACDGAGGGRHYGELEVAAREAEEVEGVFALARFLDERMCVPRDMGSMSAAAIKRLAAKA</sequence>
<feature type="domain" description="GST C-terminal" evidence="1">
    <location>
        <begin position="126"/>
        <end position="260"/>
    </location>
</feature>
<dbReference type="Pfam" id="PF13410">
    <property type="entry name" value="GST_C_2"/>
    <property type="match status" value="1"/>
</dbReference>
<evidence type="ECO:0000313" key="3">
    <source>
        <dbReference type="Proteomes" id="UP000266841"/>
    </source>
</evidence>
<dbReference type="Gene3D" id="3.40.30.10">
    <property type="entry name" value="Glutaredoxin"/>
    <property type="match status" value="1"/>
</dbReference>
<comment type="caution">
    <text evidence="2">The sequence shown here is derived from an EMBL/GenBank/DDBJ whole genome shotgun (WGS) entry which is preliminary data.</text>
</comment>
<dbReference type="InterPro" id="IPR004045">
    <property type="entry name" value="Glutathione_S-Trfase_N"/>
</dbReference>
<dbReference type="InterPro" id="IPR036282">
    <property type="entry name" value="Glutathione-S-Trfase_C_sf"/>
</dbReference>
<reference evidence="2 3" key="1">
    <citation type="journal article" date="2012" name="Genome Biol.">
        <title>Genome and low-iron response of an oceanic diatom adapted to chronic iron limitation.</title>
        <authorList>
            <person name="Lommer M."/>
            <person name="Specht M."/>
            <person name="Roy A.S."/>
            <person name="Kraemer L."/>
            <person name="Andreson R."/>
            <person name="Gutowska M.A."/>
            <person name="Wolf J."/>
            <person name="Bergner S.V."/>
            <person name="Schilhabel M.B."/>
            <person name="Klostermeier U.C."/>
            <person name="Beiko R.G."/>
            <person name="Rosenstiel P."/>
            <person name="Hippler M."/>
            <person name="Laroche J."/>
        </authorList>
    </citation>
    <scope>NUCLEOTIDE SEQUENCE [LARGE SCALE GENOMIC DNA]</scope>
    <source>
        <strain evidence="2 3">CCMP1005</strain>
    </source>
</reference>
<dbReference type="EMBL" id="AGNL01007338">
    <property type="protein sequence ID" value="EJK71359.1"/>
    <property type="molecule type" value="Genomic_DNA"/>
</dbReference>
<dbReference type="InterPro" id="IPR036249">
    <property type="entry name" value="Thioredoxin-like_sf"/>
</dbReference>
<evidence type="ECO:0000313" key="2">
    <source>
        <dbReference type="EMBL" id="EJK71359.1"/>
    </source>
</evidence>
<protein>
    <recommendedName>
        <fullName evidence="1">GST C-terminal domain-containing protein</fullName>
    </recommendedName>
</protein>
<dbReference type="InterPro" id="IPR010987">
    <property type="entry name" value="Glutathione-S-Trfase_C-like"/>
</dbReference>
<evidence type="ECO:0000259" key="1">
    <source>
        <dbReference type="PROSITE" id="PS50405"/>
    </source>
</evidence>
<dbReference type="SUPFAM" id="SSF47616">
    <property type="entry name" value="GST C-terminal domain-like"/>
    <property type="match status" value="1"/>
</dbReference>
<dbReference type="PROSITE" id="PS50405">
    <property type="entry name" value="GST_CTER"/>
    <property type="match status" value="1"/>
</dbReference>
<dbReference type="OrthoDB" id="4951845at2759"/>
<dbReference type="InterPro" id="IPR050983">
    <property type="entry name" value="GST_Omega/HSP26"/>
</dbReference>
<dbReference type="Proteomes" id="UP000266841">
    <property type="component" value="Unassembled WGS sequence"/>
</dbReference>
<accession>K0T2G6</accession>
<dbReference type="PANTHER" id="PTHR43968:SF14">
    <property type="entry name" value="GLUTATHIONE S-TRANSFERASE"/>
    <property type="match status" value="1"/>
</dbReference>
<dbReference type="OMA" id="RERHGWC"/>
<dbReference type="GO" id="GO:0005737">
    <property type="term" value="C:cytoplasm"/>
    <property type="evidence" value="ECO:0007669"/>
    <property type="project" value="TreeGrafter"/>
</dbReference>
<gene>
    <name evidence="2" type="ORF">THAOC_07216</name>
</gene>
<dbReference type="eggNOG" id="KOG0406">
    <property type="taxonomic scope" value="Eukaryota"/>
</dbReference>
<name>K0T2G6_THAOC</name>
<organism evidence="2 3">
    <name type="scientific">Thalassiosira oceanica</name>
    <name type="common">Marine diatom</name>
    <dbReference type="NCBI Taxonomy" id="159749"/>
    <lineage>
        <taxon>Eukaryota</taxon>
        <taxon>Sar</taxon>
        <taxon>Stramenopiles</taxon>
        <taxon>Ochrophyta</taxon>
        <taxon>Bacillariophyta</taxon>
        <taxon>Coscinodiscophyceae</taxon>
        <taxon>Thalassiosirophycidae</taxon>
        <taxon>Thalassiosirales</taxon>
        <taxon>Thalassiosiraceae</taxon>
        <taxon>Thalassiosira</taxon>
    </lineage>
</organism>
<dbReference type="Gene3D" id="1.20.1050.10">
    <property type="match status" value="1"/>
</dbReference>
<keyword evidence="3" id="KW-1185">Reference proteome</keyword>
<dbReference type="AlphaFoldDB" id="K0T2G6"/>
<dbReference type="Pfam" id="PF13409">
    <property type="entry name" value="GST_N_2"/>
    <property type="match status" value="1"/>
</dbReference>